<organism evidence="4 5">
    <name type="scientific">Serinibacter salmoneus</name>
    <dbReference type="NCBI Taxonomy" id="556530"/>
    <lineage>
        <taxon>Bacteria</taxon>
        <taxon>Bacillati</taxon>
        <taxon>Actinomycetota</taxon>
        <taxon>Actinomycetes</taxon>
        <taxon>Micrococcales</taxon>
        <taxon>Beutenbergiaceae</taxon>
        <taxon>Serinibacter</taxon>
    </lineage>
</organism>
<evidence type="ECO:0000256" key="1">
    <source>
        <dbReference type="SAM" id="MobiDB-lite"/>
    </source>
</evidence>
<dbReference type="InterPro" id="IPR011055">
    <property type="entry name" value="Dup_hybrid_motif"/>
</dbReference>
<sequence length="244" mass="24947">MRTPARHSHASRWGIATAFALALAIATPATAQAALLAPDVPIPASTVLVGGGELPWQAATVEVTSAEEVRAARAAEIEAARQAQVASRAEALRGEGARVSEAGTTVSPVDPGSYRISSTYGPRTPPCSGCSSFHNGLDFAAPLGTPIRAVQAGVVEHVGYGDWGTHSGGIVVLRHADGTATSYNHMSSAGIYVSSGQQVQVGEVIAGVGNEGYSTGPHLHFSVYLPDGSTTEPLSWLAARGVTP</sequence>
<evidence type="ECO:0000313" key="5">
    <source>
        <dbReference type="Proteomes" id="UP000224915"/>
    </source>
</evidence>
<keyword evidence="2" id="KW-0732">Signal</keyword>
<reference evidence="4 5" key="1">
    <citation type="submission" date="2017-10" db="EMBL/GenBank/DDBJ databases">
        <title>Sequencing the genomes of 1000 actinobacteria strains.</title>
        <authorList>
            <person name="Klenk H.-P."/>
        </authorList>
    </citation>
    <scope>NUCLEOTIDE SEQUENCE [LARGE SCALE GENOMIC DNA]</scope>
    <source>
        <strain evidence="4 5">DSM 21801</strain>
    </source>
</reference>
<feature type="domain" description="M23ase beta-sheet core" evidence="3">
    <location>
        <begin position="133"/>
        <end position="225"/>
    </location>
</feature>
<feature type="signal peptide" evidence="2">
    <location>
        <begin position="1"/>
        <end position="33"/>
    </location>
</feature>
<dbReference type="InterPro" id="IPR050570">
    <property type="entry name" value="Cell_wall_metabolism_enzyme"/>
</dbReference>
<dbReference type="Pfam" id="PF01551">
    <property type="entry name" value="Peptidase_M23"/>
    <property type="match status" value="1"/>
</dbReference>
<dbReference type="AlphaFoldDB" id="A0A2A9D2W3"/>
<dbReference type="PANTHER" id="PTHR21666">
    <property type="entry name" value="PEPTIDASE-RELATED"/>
    <property type="match status" value="1"/>
</dbReference>
<accession>A0A2A9D2W3</accession>
<feature type="chain" id="PRO_5012631521" evidence="2">
    <location>
        <begin position="34"/>
        <end position="244"/>
    </location>
</feature>
<dbReference type="Gene3D" id="2.70.70.10">
    <property type="entry name" value="Glucose Permease (Domain IIA)"/>
    <property type="match status" value="1"/>
</dbReference>
<dbReference type="SUPFAM" id="SSF51261">
    <property type="entry name" value="Duplicated hybrid motif"/>
    <property type="match status" value="1"/>
</dbReference>
<comment type="caution">
    <text evidence="4">The sequence shown here is derived from an EMBL/GenBank/DDBJ whole genome shotgun (WGS) entry which is preliminary data.</text>
</comment>
<proteinExistence type="predicted"/>
<dbReference type="CDD" id="cd12797">
    <property type="entry name" value="M23_peptidase"/>
    <property type="match status" value="1"/>
</dbReference>
<name>A0A2A9D2W3_9MICO</name>
<keyword evidence="5" id="KW-1185">Reference proteome</keyword>
<evidence type="ECO:0000259" key="3">
    <source>
        <dbReference type="Pfam" id="PF01551"/>
    </source>
</evidence>
<dbReference type="EMBL" id="PDJD01000001">
    <property type="protein sequence ID" value="PFG20721.1"/>
    <property type="molecule type" value="Genomic_DNA"/>
</dbReference>
<dbReference type="GO" id="GO:0004222">
    <property type="term" value="F:metalloendopeptidase activity"/>
    <property type="evidence" value="ECO:0007669"/>
    <property type="project" value="TreeGrafter"/>
</dbReference>
<protein>
    <submittedName>
        <fullName evidence="4">Peptidase M23-like protein</fullName>
    </submittedName>
</protein>
<feature type="region of interest" description="Disordered" evidence="1">
    <location>
        <begin position="92"/>
        <end position="111"/>
    </location>
</feature>
<evidence type="ECO:0000313" key="4">
    <source>
        <dbReference type="EMBL" id="PFG20721.1"/>
    </source>
</evidence>
<dbReference type="InterPro" id="IPR016047">
    <property type="entry name" value="M23ase_b-sheet_dom"/>
</dbReference>
<dbReference type="PANTHER" id="PTHR21666:SF270">
    <property type="entry name" value="MUREIN HYDROLASE ACTIVATOR ENVC"/>
    <property type="match status" value="1"/>
</dbReference>
<dbReference type="RefSeq" id="WP_098469656.1">
    <property type="nucleotide sequence ID" value="NZ_PDJD01000001.1"/>
</dbReference>
<gene>
    <name evidence="4" type="ORF">ATL40_2331</name>
</gene>
<evidence type="ECO:0000256" key="2">
    <source>
        <dbReference type="SAM" id="SignalP"/>
    </source>
</evidence>
<dbReference type="Proteomes" id="UP000224915">
    <property type="component" value="Unassembled WGS sequence"/>
</dbReference>